<accession>Q2SFS9</accession>
<dbReference type="KEGG" id="hch:HCH_03763"/>
<dbReference type="AlphaFoldDB" id="Q2SFS9"/>
<organism evidence="1 2">
    <name type="scientific">Hahella chejuensis (strain KCTC 2396)</name>
    <dbReference type="NCBI Taxonomy" id="349521"/>
    <lineage>
        <taxon>Bacteria</taxon>
        <taxon>Pseudomonadati</taxon>
        <taxon>Pseudomonadota</taxon>
        <taxon>Gammaproteobacteria</taxon>
        <taxon>Oceanospirillales</taxon>
        <taxon>Hahellaceae</taxon>
        <taxon>Hahella</taxon>
    </lineage>
</organism>
<protein>
    <submittedName>
        <fullName evidence="1">Uncharacterized protein</fullName>
    </submittedName>
</protein>
<dbReference type="Proteomes" id="UP000000238">
    <property type="component" value="Chromosome"/>
</dbReference>
<dbReference type="EMBL" id="CP000155">
    <property type="protein sequence ID" value="ABC30495.1"/>
    <property type="molecule type" value="Genomic_DNA"/>
</dbReference>
<sequence>MKLIFQEAYFYMLMQDEENWYLTFLSGGGGIYDISVKLNEQEIARVRDNQVAAGQLAREFLQDSTLYQGRRITPSIYPKQTPKN</sequence>
<dbReference type="STRING" id="349521.HCH_03763"/>
<name>Q2SFS9_HAHCH</name>
<dbReference type="OrthoDB" id="6203246at2"/>
<dbReference type="HOGENOM" id="CLU_2522915_0_0_6"/>
<dbReference type="RefSeq" id="WP_011397563.1">
    <property type="nucleotide sequence ID" value="NC_007645.1"/>
</dbReference>
<proteinExistence type="predicted"/>
<evidence type="ECO:0000313" key="1">
    <source>
        <dbReference type="EMBL" id="ABC30495.1"/>
    </source>
</evidence>
<keyword evidence="2" id="KW-1185">Reference proteome</keyword>
<reference evidence="1 2" key="1">
    <citation type="journal article" date="2005" name="Nucleic Acids Res.">
        <title>Genomic blueprint of Hahella chejuensis, a marine microbe producing an algicidal agent.</title>
        <authorList>
            <person name="Jeong H."/>
            <person name="Yim J.H."/>
            <person name="Lee C."/>
            <person name="Choi S.-H."/>
            <person name="Park Y.K."/>
            <person name="Yoon S.H."/>
            <person name="Hur C.-G."/>
            <person name="Kang H.-Y."/>
            <person name="Kim D."/>
            <person name="Lee H.H."/>
            <person name="Park K.H."/>
            <person name="Park S.-H."/>
            <person name="Park H.-S."/>
            <person name="Lee H.K."/>
            <person name="Oh T.K."/>
            <person name="Kim J.F."/>
        </authorList>
    </citation>
    <scope>NUCLEOTIDE SEQUENCE [LARGE SCALE GENOMIC DNA]</scope>
    <source>
        <strain evidence="1 2">KCTC 2396</strain>
    </source>
</reference>
<gene>
    <name evidence="1" type="ordered locus">HCH_03763</name>
</gene>
<evidence type="ECO:0000313" key="2">
    <source>
        <dbReference type="Proteomes" id="UP000000238"/>
    </source>
</evidence>